<evidence type="ECO:0000313" key="3">
    <source>
        <dbReference type="EMBL" id="VFR36475.1"/>
    </source>
</evidence>
<gene>
    <name evidence="2" type="ORF">ANDO1_3061</name>
    <name evidence="3" type="ORF">ANDO2_2923</name>
</gene>
<dbReference type="PANTHER" id="PTHR30050">
    <property type="entry name" value="CHROMOSOMAL REPLICATION INITIATOR PROTEIN DNAA"/>
    <property type="match status" value="1"/>
</dbReference>
<dbReference type="InterPro" id="IPR027417">
    <property type="entry name" value="P-loop_NTPase"/>
</dbReference>
<reference evidence="2" key="1">
    <citation type="submission" date="2019-03" db="EMBL/GenBank/DDBJ databases">
        <authorList>
            <person name="Danneels B."/>
        </authorList>
    </citation>
    <scope>NUCLEOTIDE SEQUENCE</scope>
</reference>
<name>A0A484Q065_9ZZZZ</name>
<dbReference type="InterPro" id="IPR003593">
    <property type="entry name" value="AAA+_ATPase"/>
</dbReference>
<dbReference type="AlphaFoldDB" id="A0A484Q065"/>
<evidence type="ECO:0000259" key="1">
    <source>
        <dbReference type="SMART" id="SM00382"/>
    </source>
</evidence>
<sequence length="251" mass="28204">MAPFRYPTETRACDTHGDYASVQTPVGWTGCPACAEKRYAEEDAARRAAEEHARLRRRADALLQRAAIPPRFEDRRLENFVPHNEGARRALDIAREYVDDFEEVLSRGRSLIFSGGVGSGKTHLAVGIAQALLARNRLTVFTSVLAAVRSIKDTYRRGSDLSESDAIARLVAPDLLILDEVGVQFGSETEKMLLFEIINGRYEHRRPTLVISNLAKESLVLYLGERVVDRLRESGGRMVIFDWPSYRRVAT</sequence>
<evidence type="ECO:0000313" key="2">
    <source>
        <dbReference type="EMBL" id="VFR31964.1"/>
    </source>
</evidence>
<accession>A0A484Q065</accession>
<dbReference type="CDD" id="cd00009">
    <property type="entry name" value="AAA"/>
    <property type="match status" value="1"/>
</dbReference>
<dbReference type="PROSITE" id="PS51257">
    <property type="entry name" value="PROKAR_LIPOPROTEIN"/>
    <property type="match status" value="1"/>
</dbReference>
<dbReference type="Gene3D" id="3.40.50.300">
    <property type="entry name" value="P-loop containing nucleotide triphosphate hydrolases"/>
    <property type="match status" value="1"/>
</dbReference>
<dbReference type="PANTHER" id="PTHR30050:SF4">
    <property type="entry name" value="ATP-BINDING PROTEIN RV3427C IN INSERTION SEQUENCE-RELATED"/>
    <property type="match status" value="1"/>
</dbReference>
<dbReference type="InterPro" id="IPR002611">
    <property type="entry name" value="IstB_ATP-bd"/>
</dbReference>
<dbReference type="EMBL" id="CAADIB010000016">
    <property type="protein sequence ID" value="VFR36475.1"/>
    <property type="molecule type" value="Genomic_DNA"/>
</dbReference>
<dbReference type="SMART" id="SM00382">
    <property type="entry name" value="AAA"/>
    <property type="match status" value="1"/>
</dbReference>
<protein>
    <submittedName>
        <fullName evidence="2">DNA replication protein DnaC</fullName>
    </submittedName>
</protein>
<dbReference type="GO" id="GO:0006260">
    <property type="term" value="P:DNA replication"/>
    <property type="evidence" value="ECO:0007669"/>
    <property type="project" value="TreeGrafter"/>
</dbReference>
<dbReference type="SUPFAM" id="SSF52540">
    <property type="entry name" value="P-loop containing nucleoside triphosphate hydrolases"/>
    <property type="match status" value="1"/>
</dbReference>
<feature type="domain" description="AAA+ ATPase" evidence="1">
    <location>
        <begin position="107"/>
        <end position="233"/>
    </location>
</feature>
<proteinExistence type="predicted"/>
<dbReference type="Pfam" id="PF01695">
    <property type="entry name" value="IstB_IS21"/>
    <property type="match status" value="1"/>
</dbReference>
<dbReference type="GO" id="GO:0005524">
    <property type="term" value="F:ATP binding"/>
    <property type="evidence" value="ECO:0007669"/>
    <property type="project" value="InterPro"/>
</dbReference>
<organism evidence="2">
    <name type="scientific">plant metagenome</name>
    <dbReference type="NCBI Taxonomy" id="1297885"/>
    <lineage>
        <taxon>unclassified sequences</taxon>
        <taxon>metagenomes</taxon>
        <taxon>organismal metagenomes</taxon>
    </lineage>
</organism>
<dbReference type="EMBL" id="CAADHZ010000024">
    <property type="protein sequence ID" value="VFR31964.1"/>
    <property type="molecule type" value="Genomic_DNA"/>
</dbReference>